<protein>
    <submittedName>
        <fullName evidence="4">Transcription repressor NadR</fullName>
    </submittedName>
</protein>
<accession>A0A1W7A962</accession>
<sequence length="173" mass="19884">MNVNERRLAILQLIKESTTPINGNQLAQQYDVSRQIIVSDIAQLRADNHPIKATKQGYIFQKIGEQGEKYKRTITVRHTSERMLEELKIIVENGAMIDNVSVNHPIYGKISVELMLRSVEECYDFSNDMEEDNGRMLAELTYGIHDHVISAKSEKILDNAVNELRQEGFMYEV</sequence>
<dbReference type="PIRSF" id="PIRSF037847">
    <property type="entry name" value="NiaR"/>
    <property type="match status" value="1"/>
</dbReference>
<evidence type="ECO:0000256" key="1">
    <source>
        <dbReference type="PIRSR" id="PIRSR037847-1"/>
    </source>
</evidence>
<keyword evidence="5" id="KW-1185">Reference proteome</keyword>
<dbReference type="PANTHER" id="PTHR40068:SF1">
    <property type="entry name" value="TRANSCRIPTION REPRESSOR NIAR-RELATED"/>
    <property type="match status" value="1"/>
</dbReference>
<dbReference type="Pfam" id="PF02829">
    <property type="entry name" value="3H"/>
    <property type="match status" value="1"/>
</dbReference>
<feature type="domain" description="Helix-turn-helix type 11" evidence="3">
    <location>
        <begin position="6"/>
        <end position="59"/>
    </location>
</feature>
<dbReference type="InterPro" id="IPR036388">
    <property type="entry name" value="WH-like_DNA-bd_sf"/>
</dbReference>
<dbReference type="InterPro" id="IPR013196">
    <property type="entry name" value="HTH_11"/>
</dbReference>
<reference evidence="4 5" key="1">
    <citation type="journal article" date="2017" name="Int. J. Syst. Evol. Microbiol.">
        <title>Macrococcus canis sp. nov., a skin bacterium associated with infections in dogs.</title>
        <authorList>
            <person name="Gobeli Brawand S."/>
            <person name="Cotting K."/>
            <person name="Gomez-Sanz E."/>
            <person name="Collaud A."/>
            <person name="Thomann A."/>
            <person name="Brodard I."/>
            <person name="Rodriguez-Campos S."/>
            <person name="Strauss C."/>
            <person name="Perreten V."/>
        </authorList>
    </citation>
    <scope>NUCLEOTIDE SEQUENCE [LARGE SCALE GENOMIC DNA]</scope>
    <source>
        <strain evidence="4 5">KM45013</strain>
    </source>
</reference>
<evidence type="ECO:0000313" key="5">
    <source>
        <dbReference type="Proteomes" id="UP000194154"/>
    </source>
</evidence>
<evidence type="ECO:0000259" key="3">
    <source>
        <dbReference type="Pfam" id="PF08279"/>
    </source>
</evidence>
<dbReference type="GO" id="GO:0046872">
    <property type="term" value="F:metal ion binding"/>
    <property type="evidence" value="ECO:0007669"/>
    <property type="project" value="UniProtKB-KW"/>
</dbReference>
<feature type="binding site" evidence="1">
    <location>
        <position position="147"/>
    </location>
    <ligand>
        <name>Ni(2+)</name>
        <dbReference type="ChEBI" id="CHEBI:49786"/>
    </ligand>
</feature>
<dbReference type="Pfam" id="PF08279">
    <property type="entry name" value="HTH_11"/>
    <property type="match status" value="1"/>
</dbReference>
<dbReference type="OrthoDB" id="9792661at2"/>
<dbReference type="InterPro" id="IPR036390">
    <property type="entry name" value="WH_DNA-bd_sf"/>
</dbReference>
<dbReference type="SUPFAM" id="SSF75500">
    <property type="entry name" value="Putative transcriptional regulator TM1602, C-terminal domain"/>
    <property type="match status" value="1"/>
</dbReference>
<keyword evidence="1" id="KW-0479">Metal-binding</keyword>
<dbReference type="EMBL" id="CP021059">
    <property type="protein sequence ID" value="ARQ06118.1"/>
    <property type="molecule type" value="Genomic_DNA"/>
</dbReference>
<dbReference type="InterPro" id="IPR004173">
    <property type="entry name" value="3H_domain"/>
</dbReference>
<dbReference type="Gene3D" id="3.30.1340.20">
    <property type="entry name" value="3H domain"/>
    <property type="match status" value="1"/>
</dbReference>
<dbReference type="InterPro" id="IPR035922">
    <property type="entry name" value="3H_dom_sf"/>
</dbReference>
<proteinExistence type="predicted"/>
<feature type="binding site" evidence="1">
    <location>
        <position position="145"/>
    </location>
    <ligand>
        <name>Ni(2+)</name>
        <dbReference type="ChEBI" id="CHEBI:49786"/>
    </ligand>
</feature>
<name>A0A1W7A962_9STAP</name>
<feature type="binding site" evidence="1">
    <location>
        <position position="78"/>
    </location>
    <ligand>
        <name>Ni(2+)</name>
        <dbReference type="ChEBI" id="CHEBI:49786"/>
    </ligand>
</feature>
<gene>
    <name evidence="4" type="primary">nadR_1</name>
    <name evidence="4" type="ORF">MCCS_04540</name>
</gene>
<dbReference type="KEGG" id="mcak:MCCS_04540"/>
<dbReference type="InterPro" id="IPR026043">
    <property type="entry name" value="NadR"/>
</dbReference>
<dbReference type="Proteomes" id="UP000194154">
    <property type="component" value="Chromosome"/>
</dbReference>
<dbReference type="STRING" id="1855823.MCCS_04540"/>
<evidence type="ECO:0000259" key="2">
    <source>
        <dbReference type="Pfam" id="PF02829"/>
    </source>
</evidence>
<dbReference type="GeneID" id="35294598"/>
<dbReference type="RefSeq" id="WP_086041804.1">
    <property type="nucleotide sequence ID" value="NZ_CBCRZA010000003.1"/>
</dbReference>
<keyword evidence="1" id="KW-0533">Nickel</keyword>
<feature type="domain" description="3H" evidence="2">
    <location>
        <begin position="74"/>
        <end position="170"/>
    </location>
</feature>
<dbReference type="Gene3D" id="1.10.10.10">
    <property type="entry name" value="Winged helix-like DNA-binding domain superfamily/Winged helix DNA-binding domain"/>
    <property type="match status" value="1"/>
</dbReference>
<organism evidence="4 5">
    <name type="scientific">Macrococcoides canis</name>
    <dbReference type="NCBI Taxonomy" id="1855823"/>
    <lineage>
        <taxon>Bacteria</taxon>
        <taxon>Bacillati</taxon>
        <taxon>Bacillota</taxon>
        <taxon>Bacilli</taxon>
        <taxon>Bacillales</taxon>
        <taxon>Staphylococcaceae</taxon>
        <taxon>Macrococcoides</taxon>
    </lineage>
</organism>
<dbReference type="SUPFAM" id="SSF46785">
    <property type="entry name" value="Winged helix' DNA-binding domain"/>
    <property type="match status" value="1"/>
</dbReference>
<feature type="binding site" evidence="1">
    <location>
        <position position="86"/>
    </location>
    <ligand>
        <name>Ni(2+)</name>
        <dbReference type="ChEBI" id="CHEBI:49786"/>
    </ligand>
</feature>
<evidence type="ECO:0000313" key="4">
    <source>
        <dbReference type="EMBL" id="ARQ06118.1"/>
    </source>
</evidence>
<dbReference type="AlphaFoldDB" id="A0A1W7A962"/>
<dbReference type="PANTHER" id="PTHR40068">
    <property type="entry name" value="TRANSCRIPTION REPRESSOR NIAR-RELATED"/>
    <property type="match status" value="1"/>
</dbReference>